<dbReference type="PROSITE" id="PS51253">
    <property type="entry name" value="HTH_CENPB"/>
    <property type="match status" value="1"/>
</dbReference>
<sequence>MSCWRSYTTAKKLKVVSYAEAHGNRAASHEFDNKAESNIRLWRRQKERLQVLPMMKMAERGKSAAYPELEAKLVEWIGECRQQGGGVSIVEVRMKALTIAKTCANTAGFKASYGWGDRFMNHHGLLVRRRTTIAQKLPIVFKCKTMPKKGFLKCSISNAVDGSEDDALWMDPSDDESADCELPVCEDD</sequence>
<reference evidence="3" key="4">
    <citation type="submission" date="2025-09" db="UniProtKB">
        <authorList>
            <consortium name="Ensembl"/>
        </authorList>
    </citation>
    <scope>IDENTIFICATION</scope>
</reference>
<dbReference type="InterPro" id="IPR009057">
    <property type="entry name" value="Homeodomain-like_sf"/>
</dbReference>
<protein>
    <recommendedName>
        <fullName evidence="2">HTH CENPB-type domain-containing protein</fullName>
    </recommendedName>
</protein>
<evidence type="ECO:0000313" key="4">
    <source>
        <dbReference type="Proteomes" id="UP000007267"/>
    </source>
</evidence>
<feature type="domain" description="HTH CENPB-type" evidence="2">
    <location>
        <begin position="57"/>
        <end position="129"/>
    </location>
</feature>
<dbReference type="HOGENOM" id="CLU_124220_0_0_1"/>
<dbReference type="Ensembl" id="ENSPSIT00000009244.1">
    <property type="protein sequence ID" value="ENSPSIP00000009198.1"/>
    <property type="gene ID" value="ENSPSIG00000008351.1"/>
</dbReference>
<keyword evidence="1" id="KW-0238">DNA-binding</keyword>
<dbReference type="InterPro" id="IPR006600">
    <property type="entry name" value="HTH_CenpB_DNA-bd_dom"/>
</dbReference>
<evidence type="ECO:0000259" key="2">
    <source>
        <dbReference type="PROSITE" id="PS51253"/>
    </source>
</evidence>
<evidence type="ECO:0000256" key="1">
    <source>
        <dbReference type="ARBA" id="ARBA00023125"/>
    </source>
</evidence>
<dbReference type="Gene3D" id="1.10.10.60">
    <property type="entry name" value="Homeodomain-like"/>
    <property type="match status" value="1"/>
</dbReference>
<dbReference type="Proteomes" id="UP000007267">
    <property type="component" value="Unassembled WGS sequence"/>
</dbReference>
<evidence type="ECO:0000313" key="3">
    <source>
        <dbReference type="Ensembl" id="ENSPSIP00000009198.1"/>
    </source>
</evidence>
<dbReference type="SUPFAM" id="SSF46689">
    <property type="entry name" value="Homeodomain-like"/>
    <property type="match status" value="1"/>
</dbReference>
<reference evidence="3" key="3">
    <citation type="submission" date="2025-08" db="UniProtKB">
        <authorList>
            <consortium name="Ensembl"/>
        </authorList>
    </citation>
    <scope>IDENTIFICATION</scope>
</reference>
<dbReference type="GeneTree" id="ENSGT00440000039028"/>
<organism evidence="3 4">
    <name type="scientific">Pelodiscus sinensis</name>
    <name type="common">Chinese softshell turtle</name>
    <name type="synonym">Trionyx sinensis</name>
    <dbReference type="NCBI Taxonomy" id="13735"/>
    <lineage>
        <taxon>Eukaryota</taxon>
        <taxon>Metazoa</taxon>
        <taxon>Chordata</taxon>
        <taxon>Craniata</taxon>
        <taxon>Vertebrata</taxon>
        <taxon>Euteleostomi</taxon>
        <taxon>Archelosauria</taxon>
        <taxon>Testudinata</taxon>
        <taxon>Testudines</taxon>
        <taxon>Cryptodira</taxon>
        <taxon>Trionychia</taxon>
        <taxon>Trionychidae</taxon>
        <taxon>Pelodiscus</taxon>
    </lineage>
</organism>
<dbReference type="AlphaFoldDB" id="K7FMD8"/>
<dbReference type="GO" id="GO:0003677">
    <property type="term" value="F:DNA binding"/>
    <property type="evidence" value="ECO:0007669"/>
    <property type="project" value="UniProtKB-KW"/>
</dbReference>
<dbReference type="SMART" id="SM00674">
    <property type="entry name" value="CENPB"/>
    <property type="match status" value="1"/>
</dbReference>
<name>K7FMD8_PELSI</name>
<accession>K7FMD8</accession>
<reference evidence="4" key="2">
    <citation type="journal article" date="2013" name="Nat. Genet.">
        <title>The draft genomes of soft-shell turtle and green sea turtle yield insights into the development and evolution of the turtle-specific body plan.</title>
        <authorList>
            <person name="Wang Z."/>
            <person name="Pascual-Anaya J."/>
            <person name="Zadissa A."/>
            <person name="Li W."/>
            <person name="Niimura Y."/>
            <person name="Huang Z."/>
            <person name="Li C."/>
            <person name="White S."/>
            <person name="Xiong Z."/>
            <person name="Fang D."/>
            <person name="Wang B."/>
            <person name="Ming Y."/>
            <person name="Chen Y."/>
            <person name="Zheng Y."/>
            <person name="Kuraku S."/>
            <person name="Pignatelli M."/>
            <person name="Herrero J."/>
            <person name="Beal K."/>
            <person name="Nozawa M."/>
            <person name="Li Q."/>
            <person name="Wang J."/>
            <person name="Zhang H."/>
            <person name="Yu L."/>
            <person name="Shigenobu S."/>
            <person name="Wang J."/>
            <person name="Liu J."/>
            <person name="Flicek P."/>
            <person name="Searle S."/>
            <person name="Wang J."/>
            <person name="Kuratani S."/>
            <person name="Yin Y."/>
            <person name="Aken B."/>
            <person name="Zhang G."/>
            <person name="Irie N."/>
        </authorList>
    </citation>
    <scope>NUCLEOTIDE SEQUENCE [LARGE SCALE GENOMIC DNA]</scope>
    <source>
        <strain evidence="4">Daiwa-1</strain>
    </source>
</reference>
<keyword evidence="4" id="KW-1185">Reference proteome</keyword>
<proteinExistence type="predicted"/>
<reference evidence="4" key="1">
    <citation type="submission" date="2011-10" db="EMBL/GenBank/DDBJ databases">
        <authorList>
            <consortium name="Soft-shell Turtle Genome Consortium"/>
        </authorList>
    </citation>
    <scope>NUCLEOTIDE SEQUENCE [LARGE SCALE GENOMIC DNA]</scope>
    <source>
        <strain evidence="4">Daiwa-1</strain>
    </source>
</reference>
<dbReference type="EMBL" id="AGCU01024267">
    <property type="status" value="NOT_ANNOTATED_CDS"/>
    <property type="molecule type" value="Genomic_DNA"/>
</dbReference>
<dbReference type="Pfam" id="PF03221">
    <property type="entry name" value="HTH_Tnp_Tc5"/>
    <property type="match status" value="1"/>
</dbReference>